<reference evidence="1" key="1">
    <citation type="journal article" date="2015" name="Genome Announc.">
        <title>Draft Genome Sequence of Chemolithoautotrophic Acetogenic Butanol-Producing Eubacterium limosum ATCC 8486.</title>
        <authorList>
            <person name="Song Y."/>
            <person name="Cho B.K."/>
        </authorList>
    </citation>
    <scope>NUCLEOTIDE SEQUENCE</scope>
    <source>
        <strain evidence="1">ATCC 8486</strain>
    </source>
</reference>
<name>A0A0U3G7D8_EUBLI</name>
<dbReference type="AlphaFoldDB" id="A0A0U3G7D8"/>
<reference evidence="1" key="3">
    <citation type="submission" date="2017-02" db="EMBL/GenBank/DDBJ databases">
        <title>Integrative analysis reveals regulation of autotrophic growth of syngas fermenting bacteria at the translational level.</title>
        <authorList>
            <person name="Song Y."/>
            <person name="Shin J."/>
            <person name="Jeong Y."/>
            <person name="Jin S."/>
            <person name="Kim D.R."/>
            <person name="Kim S.C."/>
            <person name="Cho S."/>
            <person name="Cho B.-K."/>
        </authorList>
    </citation>
    <scope>NUCLEOTIDE SEQUENCE</scope>
    <source>
        <strain evidence="1">ATCC 8486</strain>
    </source>
</reference>
<dbReference type="GeneID" id="68363787"/>
<dbReference type="Proteomes" id="UP000192391">
    <property type="component" value="Chromosome"/>
</dbReference>
<dbReference type="RefSeq" id="WP_013381058.1">
    <property type="nucleotide sequence ID" value="NZ_CP019962.1"/>
</dbReference>
<evidence type="ECO:0000313" key="3">
    <source>
        <dbReference type="Proteomes" id="UP000192391"/>
    </source>
</evidence>
<evidence type="ECO:0000313" key="1">
    <source>
        <dbReference type="EMBL" id="ARD67728.1"/>
    </source>
</evidence>
<dbReference type="OrthoDB" id="1932911at2"/>
<organism evidence="1 3">
    <name type="scientific">Eubacterium limosum</name>
    <dbReference type="NCBI Taxonomy" id="1736"/>
    <lineage>
        <taxon>Bacteria</taxon>
        <taxon>Bacillati</taxon>
        <taxon>Bacillota</taxon>
        <taxon>Clostridia</taxon>
        <taxon>Eubacteriales</taxon>
        <taxon>Eubacteriaceae</taxon>
        <taxon>Eubacterium</taxon>
    </lineage>
</organism>
<protein>
    <submittedName>
        <fullName evidence="1">DUF1490 domain-containing protein</fullName>
    </submittedName>
</protein>
<dbReference type="KEGG" id="elim:B2M23_20275"/>
<gene>
    <name evidence="1" type="ORF">B2M23_20275</name>
    <name evidence="2" type="ORF">PTZ04_12470</name>
</gene>
<evidence type="ECO:0000313" key="2">
    <source>
        <dbReference type="EMBL" id="MDE1471070.1"/>
    </source>
</evidence>
<reference evidence="3" key="2">
    <citation type="journal article" date="2017" name="Sci. Rep.">
        <title>Determination of the Genome and Primary Transcriptome of Syngas Fermenting Eubacterium limosum ATCC 8486.</title>
        <authorList>
            <person name="Song Y."/>
            <person name="Shin J."/>
            <person name="Jeong Y."/>
            <person name="Jin S."/>
            <person name="Lee J.K."/>
            <person name="Kim D.R."/>
            <person name="Kim S.C."/>
            <person name="Cho S."/>
            <person name="Cho B.K."/>
        </authorList>
    </citation>
    <scope>NUCLEOTIDE SEQUENCE [LARGE SCALE GENOMIC DNA]</scope>
    <source>
        <strain evidence="3">ATCC 8486</strain>
    </source>
</reference>
<proteinExistence type="predicted"/>
<dbReference type="Proteomes" id="UP001215087">
    <property type="component" value="Unassembled WGS sequence"/>
</dbReference>
<sequence>MKNVLENDKLTFFIGGIAAATLGVKALKSKCAHKFFVSALASGMKLQDDAKVMYENIKEDAVDLCYEAKLESKKAESAGE</sequence>
<evidence type="ECO:0000313" key="4">
    <source>
        <dbReference type="Proteomes" id="UP001215087"/>
    </source>
</evidence>
<reference evidence="2 4" key="4">
    <citation type="submission" date="2023-02" db="EMBL/GenBank/DDBJ databases">
        <title>Comparative genome analysis of Eubacterium limosum species.</title>
        <authorList>
            <person name="Bak J.E."/>
        </authorList>
    </citation>
    <scope>NUCLEOTIDE SEQUENCE [LARGE SCALE GENOMIC DNA]</scope>
    <source>
        <strain evidence="2 4">KGMB01548</strain>
    </source>
</reference>
<dbReference type="EMBL" id="JAQSVD010000006">
    <property type="protein sequence ID" value="MDE1471070.1"/>
    <property type="molecule type" value="Genomic_DNA"/>
</dbReference>
<dbReference type="EMBL" id="CP019962">
    <property type="protein sequence ID" value="ARD67728.1"/>
    <property type="molecule type" value="Genomic_DNA"/>
</dbReference>
<keyword evidence="4" id="KW-1185">Reference proteome</keyword>
<accession>A0A0U3G7D8</accession>